<dbReference type="STRING" id="1802613.A2V54_03080"/>
<dbReference type="GO" id="GO:0008233">
    <property type="term" value="F:peptidase activity"/>
    <property type="evidence" value="ECO:0007669"/>
    <property type="project" value="InterPro"/>
</dbReference>
<gene>
    <name evidence="2" type="ORF">A2V54_03080</name>
</gene>
<protein>
    <recommendedName>
        <fullName evidence="1">Peptidase C39 domain-containing protein</fullName>
    </recommendedName>
</protein>
<evidence type="ECO:0000313" key="3">
    <source>
        <dbReference type="Proteomes" id="UP000176583"/>
    </source>
</evidence>
<dbReference type="EMBL" id="MEUW01000021">
    <property type="protein sequence ID" value="OGC44339.1"/>
    <property type="molecule type" value="Genomic_DNA"/>
</dbReference>
<dbReference type="PROSITE" id="PS50990">
    <property type="entry name" value="PEPTIDASE_C39"/>
    <property type="match status" value="1"/>
</dbReference>
<sequence>MAKLYLPPDLAGLYERQENRRIERVDSLKRHHEKSSRFRRARNFSRRYRVQKIARLSGVNVWLVDGTGIRRDVDVDFTMGGHAYRYLYIPPNEIWVESSLAEGDLWPTIWHEFTERRMMRAGLNYDRAHTYASRLEIVLRDGRTFVLPVGTFRQTEGLCGPAALKIVAEYHGYNFSEPHLARLCHTTKEKGTDPADIIRAARKLRFTAWQREHFTVEMVKETLKRGLPIIANFQLTPDFGEGHYAVIIGFTAKEFILSDPQEDAGYRKVPIKKFMGLWYELEDKTAAQGIIVSVP</sequence>
<dbReference type="Proteomes" id="UP000176583">
    <property type="component" value="Unassembled WGS sequence"/>
</dbReference>
<dbReference type="Pfam" id="PF03412">
    <property type="entry name" value="Peptidase_C39"/>
    <property type="match status" value="1"/>
</dbReference>
<dbReference type="Gene3D" id="3.90.70.10">
    <property type="entry name" value="Cysteine proteinases"/>
    <property type="match status" value="1"/>
</dbReference>
<dbReference type="GO" id="GO:0016020">
    <property type="term" value="C:membrane"/>
    <property type="evidence" value="ECO:0007669"/>
    <property type="project" value="InterPro"/>
</dbReference>
<feature type="domain" description="Peptidase C39" evidence="1">
    <location>
        <begin position="154"/>
        <end position="285"/>
    </location>
</feature>
<name>A0A1F4UHE5_UNCKA</name>
<dbReference type="GO" id="GO:0005524">
    <property type="term" value="F:ATP binding"/>
    <property type="evidence" value="ECO:0007669"/>
    <property type="project" value="InterPro"/>
</dbReference>
<dbReference type="GO" id="GO:0006508">
    <property type="term" value="P:proteolysis"/>
    <property type="evidence" value="ECO:0007669"/>
    <property type="project" value="InterPro"/>
</dbReference>
<proteinExistence type="predicted"/>
<evidence type="ECO:0000259" key="1">
    <source>
        <dbReference type="PROSITE" id="PS50990"/>
    </source>
</evidence>
<reference evidence="2 3" key="1">
    <citation type="journal article" date="2016" name="Nat. Commun.">
        <title>Thousands of microbial genomes shed light on interconnected biogeochemical processes in an aquifer system.</title>
        <authorList>
            <person name="Anantharaman K."/>
            <person name="Brown C.T."/>
            <person name="Hug L.A."/>
            <person name="Sharon I."/>
            <person name="Castelle C.J."/>
            <person name="Probst A.J."/>
            <person name="Thomas B.C."/>
            <person name="Singh A."/>
            <person name="Wilkins M.J."/>
            <person name="Karaoz U."/>
            <person name="Brodie E.L."/>
            <person name="Williams K.H."/>
            <person name="Hubbard S.S."/>
            <person name="Banfield J.F."/>
        </authorList>
    </citation>
    <scope>NUCLEOTIDE SEQUENCE [LARGE SCALE GENOMIC DNA]</scope>
</reference>
<comment type="caution">
    <text evidence="2">The sequence shown here is derived from an EMBL/GenBank/DDBJ whole genome shotgun (WGS) entry which is preliminary data.</text>
</comment>
<dbReference type="InterPro" id="IPR005074">
    <property type="entry name" value="Peptidase_C39"/>
</dbReference>
<organism evidence="2 3">
    <name type="scientific">candidate division WWE3 bacterium RBG_19FT_COMBO_53_11</name>
    <dbReference type="NCBI Taxonomy" id="1802613"/>
    <lineage>
        <taxon>Bacteria</taxon>
        <taxon>Katanobacteria</taxon>
    </lineage>
</organism>
<dbReference type="AlphaFoldDB" id="A0A1F4UHE5"/>
<evidence type="ECO:0000313" key="2">
    <source>
        <dbReference type="EMBL" id="OGC44339.1"/>
    </source>
</evidence>
<accession>A0A1F4UHE5</accession>